<keyword evidence="3" id="KW-1185">Reference proteome</keyword>
<evidence type="ECO:0000313" key="2">
    <source>
        <dbReference type="EnsemblMetazoa" id="GBRI022413-PA"/>
    </source>
</evidence>
<keyword evidence="1" id="KW-1133">Transmembrane helix</keyword>
<name>A0A1A9WJW4_9MUSC</name>
<organism evidence="2 3">
    <name type="scientific">Glossina brevipalpis</name>
    <dbReference type="NCBI Taxonomy" id="37001"/>
    <lineage>
        <taxon>Eukaryota</taxon>
        <taxon>Metazoa</taxon>
        <taxon>Ecdysozoa</taxon>
        <taxon>Arthropoda</taxon>
        <taxon>Hexapoda</taxon>
        <taxon>Insecta</taxon>
        <taxon>Pterygota</taxon>
        <taxon>Neoptera</taxon>
        <taxon>Endopterygota</taxon>
        <taxon>Diptera</taxon>
        <taxon>Brachycera</taxon>
        <taxon>Muscomorpha</taxon>
        <taxon>Hippoboscoidea</taxon>
        <taxon>Glossinidae</taxon>
        <taxon>Glossina</taxon>
    </lineage>
</organism>
<keyword evidence="1" id="KW-0812">Transmembrane</keyword>
<dbReference type="EnsemblMetazoa" id="GBRI022413-RA">
    <property type="protein sequence ID" value="GBRI022413-PA"/>
    <property type="gene ID" value="GBRI022413"/>
</dbReference>
<accession>A0A1A9WJW4</accession>
<reference evidence="2" key="2">
    <citation type="submission" date="2020-05" db="UniProtKB">
        <authorList>
            <consortium name="EnsemblMetazoa"/>
        </authorList>
    </citation>
    <scope>IDENTIFICATION</scope>
    <source>
        <strain evidence="2">IAEA</strain>
    </source>
</reference>
<reference evidence="3" key="1">
    <citation type="submission" date="2014-03" db="EMBL/GenBank/DDBJ databases">
        <authorList>
            <person name="Aksoy S."/>
            <person name="Warren W."/>
            <person name="Wilson R.K."/>
        </authorList>
    </citation>
    <scope>NUCLEOTIDE SEQUENCE [LARGE SCALE GENOMIC DNA]</scope>
    <source>
        <strain evidence="3">IAEA</strain>
    </source>
</reference>
<proteinExistence type="predicted"/>
<feature type="transmembrane region" description="Helical" evidence="1">
    <location>
        <begin position="130"/>
        <end position="150"/>
    </location>
</feature>
<dbReference type="VEuPathDB" id="VectorBase:GBRI022413"/>
<evidence type="ECO:0000256" key="1">
    <source>
        <dbReference type="SAM" id="Phobius"/>
    </source>
</evidence>
<keyword evidence="1" id="KW-0472">Membrane</keyword>
<dbReference type="AlphaFoldDB" id="A0A1A9WJW4"/>
<evidence type="ECO:0000313" key="3">
    <source>
        <dbReference type="Proteomes" id="UP000091820"/>
    </source>
</evidence>
<dbReference type="Proteomes" id="UP000091820">
    <property type="component" value="Unassembled WGS sequence"/>
</dbReference>
<protein>
    <submittedName>
        <fullName evidence="2">Uncharacterized protein</fullName>
    </submittedName>
</protein>
<sequence length="157" mass="17870">MEEAKACVKKYFNEASVDINLLSLMRGIKDNKLISNPIQALYTVGMDCKRFQCIMLSCSINNAMICEHCLVNSWLTFFNLLHSTSLKFATSLKSSLKTFLSEKGRRSNNNFQHKIMNSLLCLHGFNASRLLWYAKIFLCLNIISVIAKVIQMFTATV</sequence>